<evidence type="ECO:0000313" key="2">
    <source>
        <dbReference type="EMBL" id="MBF9135120.1"/>
    </source>
</evidence>
<dbReference type="Proteomes" id="UP000638560">
    <property type="component" value="Unassembled WGS sequence"/>
</dbReference>
<sequence>MAAAGTVLARTTHPVRRLPRLRSAQPAPEPCWPVHQLPEAYQLDGWAGTFDVRPEDLTELDGGGSLDQDLRYGVVALSHAGADLLTCHLRRVGSGQPGARSSSVPSGPSCRASPT</sequence>
<gene>
    <name evidence="2" type="ORF">I0C86_40290</name>
</gene>
<dbReference type="EMBL" id="JADPUN010000413">
    <property type="protein sequence ID" value="MBF9135120.1"/>
    <property type="molecule type" value="Genomic_DNA"/>
</dbReference>
<feature type="region of interest" description="Disordered" evidence="1">
    <location>
        <begin position="93"/>
        <end position="115"/>
    </location>
</feature>
<keyword evidence="3" id="KW-1185">Reference proteome</keyword>
<organism evidence="2 3">
    <name type="scientific">Plantactinospora alkalitolerans</name>
    <dbReference type="NCBI Taxonomy" id="2789879"/>
    <lineage>
        <taxon>Bacteria</taxon>
        <taxon>Bacillati</taxon>
        <taxon>Actinomycetota</taxon>
        <taxon>Actinomycetes</taxon>
        <taxon>Micromonosporales</taxon>
        <taxon>Micromonosporaceae</taxon>
        <taxon>Plantactinospora</taxon>
    </lineage>
</organism>
<reference evidence="2 3" key="1">
    <citation type="submission" date="2020-11" db="EMBL/GenBank/DDBJ databases">
        <title>A novel isolate from a Black sea contaminated sediment with potential to produce alkanes: Plantactinospora alkalitolerans sp. nov.</title>
        <authorList>
            <person name="Carro L."/>
            <person name="Veyisoglu A."/>
            <person name="Guven K."/>
            <person name="Schumann P."/>
            <person name="Klenk H.-P."/>
            <person name="Sahin N."/>
        </authorList>
    </citation>
    <scope>NUCLEOTIDE SEQUENCE [LARGE SCALE GENOMIC DNA]</scope>
    <source>
        <strain evidence="2 3">S1510</strain>
    </source>
</reference>
<proteinExistence type="predicted"/>
<comment type="caution">
    <text evidence="2">The sequence shown here is derived from an EMBL/GenBank/DDBJ whole genome shotgun (WGS) entry which is preliminary data.</text>
</comment>
<dbReference type="RefSeq" id="WP_196206582.1">
    <property type="nucleotide sequence ID" value="NZ_JADPUN010000413.1"/>
</dbReference>
<evidence type="ECO:0000313" key="3">
    <source>
        <dbReference type="Proteomes" id="UP000638560"/>
    </source>
</evidence>
<name>A0ABS0H9L2_9ACTN</name>
<accession>A0ABS0H9L2</accession>
<feature type="compositionally biased region" description="Polar residues" evidence="1">
    <location>
        <begin position="99"/>
        <end position="115"/>
    </location>
</feature>
<protein>
    <submittedName>
        <fullName evidence="2">Uncharacterized protein</fullName>
    </submittedName>
</protein>
<evidence type="ECO:0000256" key="1">
    <source>
        <dbReference type="SAM" id="MobiDB-lite"/>
    </source>
</evidence>